<gene>
    <name evidence="1" type="ORF">RRG08_002383</name>
</gene>
<dbReference type="AlphaFoldDB" id="A0AAE0ZGW4"/>
<protein>
    <submittedName>
        <fullName evidence="1">Uncharacterized protein</fullName>
    </submittedName>
</protein>
<comment type="caution">
    <text evidence="1">The sequence shown here is derived from an EMBL/GenBank/DDBJ whole genome shotgun (WGS) entry which is preliminary data.</text>
</comment>
<proteinExistence type="predicted"/>
<evidence type="ECO:0000313" key="2">
    <source>
        <dbReference type="Proteomes" id="UP001283361"/>
    </source>
</evidence>
<reference evidence="1" key="1">
    <citation type="journal article" date="2023" name="G3 (Bethesda)">
        <title>A reference genome for the long-term kleptoplast-retaining sea slug Elysia crispata morphotype clarki.</title>
        <authorList>
            <person name="Eastman K.E."/>
            <person name="Pendleton A.L."/>
            <person name="Shaikh M.A."/>
            <person name="Suttiyut T."/>
            <person name="Ogas R."/>
            <person name="Tomko P."/>
            <person name="Gavelis G."/>
            <person name="Widhalm J.R."/>
            <person name="Wisecaver J.H."/>
        </authorList>
    </citation>
    <scope>NUCLEOTIDE SEQUENCE</scope>
    <source>
        <strain evidence="1">ECLA1</strain>
    </source>
</reference>
<sequence>MLILVYYTGGSLLGQLVSLASPSKANTLGFSLRPVHCLLFGRTGGNGVYCLRGPVNEMANQVYRCHGQRSRAADVIRWRMFPSPHLILWVQLSPGTSYMEGAPQTTICYKFFIGRGEKGNWSGLETPLDCEFQDIWSDE</sequence>
<keyword evidence="2" id="KW-1185">Reference proteome</keyword>
<organism evidence="1 2">
    <name type="scientific">Elysia crispata</name>
    <name type="common">lettuce slug</name>
    <dbReference type="NCBI Taxonomy" id="231223"/>
    <lineage>
        <taxon>Eukaryota</taxon>
        <taxon>Metazoa</taxon>
        <taxon>Spiralia</taxon>
        <taxon>Lophotrochozoa</taxon>
        <taxon>Mollusca</taxon>
        <taxon>Gastropoda</taxon>
        <taxon>Heterobranchia</taxon>
        <taxon>Euthyneura</taxon>
        <taxon>Panpulmonata</taxon>
        <taxon>Sacoglossa</taxon>
        <taxon>Placobranchoidea</taxon>
        <taxon>Plakobranchidae</taxon>
        <taxon>Elysia</taxon>
    </lineage>
</organism>
<accession>A0AAE0ZGW4</accession>
<dbReference type="Proteomes" id="UP001283361">
    <property type="component" value="Unassembled WGS sequence"/>
</dbReference>
<dbReference type="EMBL" id="JAWDGP010004039">
    <property type="protein sequence ID" value="KAK3768551.1"/>
    <property type="molecule type" value="Genomic_DNA"/>
</dbReference>
<evidence type="ECO:0000313" key="1">
    <source>
        <dbReference type="EMBL" id="KAK3768551.1"/>
    </source>
</evidence>
<name>A0AAE0ZGW4_9GAST</name>